<gene>
    <name evidence="3" type="ORF">URODEC1_LOCUS98522</name>
</gene>
<dbReference type="Proteomes" id="UP001497457">
    <property type="component" value="Chromosome 5rd"/>
</dbReference>
<proteinExistence type="predicted"/>
<dbReference type="AlphaFoldDB" id="A0ABC9EUC7"/>
<reference evidence="4" key="1">
    <citation type="submission" date="2024-06" db="EMBL/GenBank/DDBJ databases">
        <authorList>
            <person name="Ryan C."/>
        </authorList>
    </citation>
    <scope>NUCLEOTIDE SEQUENCE [LARGE SCALE GENOMIC DNA]</scope>
</reference>
<name>A0ABC9EUC7_9POAL</name>
<sequence length="573" mass="61563">MAASGSDASDRTATAGSELLGSLSNPELATLPAAELIVHLFNHRRASDFADVALVLAARESRLAEAEAQIRRGGEKEERLLAEIRAWERRATEAEALLLRAGVRGPDRTAAPAAARVDEQEGVEAGEVVVEAHTSRDCTLSRVEEAAGVLAMLAEAGDIVVPRLSPLRTTAAALIAPTPQRESECNKENEDSGSSGHGHANVSQGNVLPDTSLEIEDAPLASSDHGLGQSEPKNHMISTLGQEIRTCQEPNNQDVENTHGINISVMGKGQAEGGYCADAAMSVASEDSGADEQALGLLTESQWWDMLNKTKSQVSAWESELNPADGGMPQASTTVHEGKIVYDTQAQGRSESTEARLRDEIIVCESKLLEAQAVIQAASKTEERLRAEIMRCKEKAAKTEVGLWAEIQARGSAVTNLEAWKHCAEVAQTLIREASMLVARLRVELAASKRMATEAEARHRAEIKACEDKAAGAITHLQGEISKRDHKALEYKAFMEDKIIALDGYHTAIQTGIRAASDGQDFMIKYLQNEVQELYAMLDDMQGRHMDEQRVMSGGEHTDAPSSSGAQAGGGQH</sequence>
<evidence type="ECO:0000313" key="3">
    <source>
        <dbReference type="EMBL" id="CAL5062812.1"/>
    </source>
</evidence>
<feature type="compositionally biased region" description="Basic and acidic residues" evidence="2">
    <location>
        <begin position="181"/>
        <end position="190"/>
    </location>
</feature>
<evidence type="ECO:0000256" key="1">
    <source>
        <dbReference type="SAM" id="Coils"/>
    </source>
</evidence>
<feature type="region of interest" description="Disordered" evidence="2">
    <location>
        <begin position="551"/>
        <end position="573"/>
    </location>
</feature>
<evidence type="ECO:0000313" key="4">
    <source>
        <dbReference type="Proteomes" id="UP001497457"/>
    </source>
</evidence>
<feature type="region of interest" description="Disordered" evidence="2">
    <location>
        <begin position="175"/>
        <end position="206"/>
    </location>
</feature>
<keyword evidence="4" id="KW-1185">Reference proteome</keyword>
<feature type="coiled-coil region" evidence="1">
    <location>
        <begin position="368"/>
        <end position="395"/>
    </location>
</feature>
<dbReference type="EMBL" id="OZ075115">
    <property type="protein sequence ID" value="CAL5062812.1"/>
    <property type="molecule type" value="Genomic_DNA"/>
</dbReference>
<feature type="coiled-coil region" evidence="1">
    <location>
        <begin position="63"/>
        <end position="97"/>
    </location>
</feature>
<organism evidence="3 4">
    <name type="scientific">Urochloa decumbens</name>
    <dbReference type="NCBI Taxonomy" id="240449"/>
    <lineage>
        <taxon>Eukaryota</taxon>
        <taxon>Viridiplantae</taxon>
        <taxon>Streptophyta</taxon>
        <taxon>Embryophyta</taxon>
        <taxon>Tracheophyta</taxon>
        <taxon>Spermatophyta</taxon>
        <taxon>Magnoliopsida</taxon>
        <taxon>Liliopsida</taxon>
        <taxon>Poales</taxon>
        <taxon>Poaceae</taxon>
        <taxon>PACMAD clade</taxon>
        <taxon>Panicoideae</taxon>
        <taxon>Panicodae</taxon>
        <taxon>Paniceae</taxon>
        <taxon>Melinidinae</taxon>
        <taxon>Urochloa</taxon>
    </lineage>
</organism>
<keyword evidence="1" id="KW-0175">Coiled coil</keyword>
<protein>
    <submittedName>
        <fullName evidence="3">Uncharacterized protein</fullName>
    </submittedName>
</protein>
<reference evidence="3 4" key="2">
    <citation type="submission" date="2024-10" db="EMBL/GenBank/DDBJ databases">
        <authorList>
            <person name="Ryan C."/>
        </authorList>
    </citation>
    <scope>NUCLEOTIDE SEQUENCE [LARGE SCALE GENOMIC DNA]</scope>
</reference>
<evidence type="ECO:0000256" key="2">
    <source>
        <dbReference type="SAM" id="MobiDB-lite"/>
    </source>
</evidence>
<accession>A0ABC9EUC7</accession>